<dbReference type="Proteomes" id="UP000236655">
    <property type="component" value="Chromosome"/>
</dbReference>
<dbReference type="Pfam" id="PF13698">
    <property type="entry name" value="DUF4156"/>
    <property type="match status" value="1"/>
</dbReference>
<dbReference type="OrthoDB" id="8565002at2"/>
<sequence length="125" mass="13047">MRKFIISTGVIMLITACSSIEVTPSGSKVIVSPNPAPTGCKYVGQVVGNQGNFFTGDWTSNKNLEEGAMNDLKNKAGEIGANYVQLLTNKAGQTGSWSSYGGSMNQTNVTNLGNAYKCSESAIGG</sequence>
<organism evidence="1 2">
    <name type="scientific">Aquella oligotrophica</name>
    <dbReference type="NCBI Taxonomy" id="2067065"/>
    <lineage>
        <taxon>Bacteria</taxon>
        <taxon>Pseudomonadati</taxon>
        <taxon>Pseudomonadota</taxon>
        <taxon>Betaproteobacteria</taxon>
        <taxon>Neisseriales</taxon>
        <taxon>Neisseriaceae</taxon>
        <taxon>Aquella</taxon>
    </lineage>
</organism>
<reference evidence="2" key="1">
    <citation type="submission" date="2017-11" db="EMBL/GenBank/DDBJ databases">
        <authorList>
            <person name="Chan K.G."/>
            <person name="Lee L.S."/>
        </authorList>
    </citation>
    <scope>NUCLEOTIDE SEQUENCE [LARGE SCALE GENOMIC DNA]</scope>
    <source>
        <strain evidence="2">DSM 100970</strain>
    </source>
</reference>
<evidence type="ECO:0000313" key="2">
    <source>
        <dbReference type="Proteomes" id="UP000236655"/>
    </source>
</evidence>
<dbReference type="EMBL" id="CP024847">
    <property type="protein sequence ID" value="AUR52134.1"/>
    <property type="molecule type" value="Genomic_DNA"/>
</dbReference>
<dbReference type="AlphaFoldDB" id="A0A2I7N6P7"/>
<dbReference type="KEGG" id="nba:CUN60_07410"/>
<evidence type="ECO:0000313" key="1">
    <source>
        <dbReference type="EMBL" id="AUR52134.1"/>
    </source>
</evidence>
<protein>
    <submittedName>
        <fullName evidence="1">DUF4156 domain-containing protein</fullName>
    </submittedName>
</protein>
<keyword evidence="2" id="KW-1185">Reference proteome</keyword>
<dbReference type="RefSeq" id="WP_102951430.1">
    <property type="nucleotide sequence ID" value="NZ_CP024847.1"/>
</dbReference>
<gene>
    <name evidence="1" type="ORF">CUN60_07410</name>
</gene>
<dbReference type="InterPro" id="IPR025294">
    <property type="entry name" value="DUF4156"/>
</dbReference>
<dbReference type="PROSITE" id="PS51257">
    <property type="entry name" value="PROKAR_LIPOPROTEIN"/>
    <property type="match status" value="1"/>
</dbReference>
<name>A0A2I7N6P7_9NEIS</name>
<proteinExistence type="predicted"/>
<accession>A0A2I7N6P7</accession>